<evidence type="ECO:0000313" key="7">
    <source>
        <dbReference type="Proteomes" id="UP000095645"/>
    </source>
</evidence>
<sequence>MLRDLIVGPHQISFDITNKCNLRCLHCYNSSGENLASQNELTDQEVLDFIDEFKSIKLLNFCFCGGEPLLRKELIVEAAKRLRTYGCENVAMVSNGILMTDEVIEELINAGVTRIQISLDGIKAESHDRIRNKKGVYEKATRAIEALVKHGVDTAVAFTPTSFNISELRAVRDYLHTVGISGTSLRVQPLMIMGRASQNVKAIEATNDQYRDLVMEIRKMNMEGKDPQIDWGDPIDHLIRFRQKDLMLTNAIVRSNGELIVDPYLPIILGNLKKHSFTEYWENGLYKMWQLEIVKKLAEKVICIREMDIESNDMPVEFKNGDVYIDLIEDDVNVLSERLLEFFK</sequence>
<dbReference type="SFLD" id="SFLDG01067">
    <property type="entry name" value="SPASM/twitch_domain_containing"/>
    <property type="match status" value="1"/>
</dbReference>
<dbReference type="EMBL" id="CYZP01000054">
    <property type="protein sequence ID" value="CUO68336.1"/>
    <property type="molecule type" value="Genomic_DNA"/>
</dbReference>
<name>A0A174H4S2_9FIRM</name>
<keyword evidence="3" id="KW-0408">Iron</keyword>
<dbReference type="CDD" id="cd01335">
    <property type="entry name" value="Radical_SAM"/>
    <property type="match status" value="1"/>
</dbReference>
<keyword evidence="4" id="KW-0411">Iron-sulfur</keyword>
<dbReference type="SFLD" id="SFLDG01386">
    <property type="entry name" value="main_SPASM_domain-containing"/>
    <property type="match status" value="1"/>
</dbReference>
<evidence type="ECO:0000313" key="6">
    <source>
        <dbReference type="EMBL" id="CUO68336.1"/>
    </source>
</evidence>
<gene>
    <name evidence="6" type="primary">moaA_3</name>
    <name evidence="6" type="ORF">ERS852476_03622</name>
</gene>
<dbReference type="AlphaFoldDB" id="A0A174H4S2"/>
<dbReference type="GO" id="GO:0046872">
    <property type="term" value="F:metal ion binding"/>
    <property type="evidence" value="ECO:0007669"/>
    <property type="project" value="UniProtKB-KW"/>
</dbReference>
<dbReference type="PANTHER" id="PTHR11228">
    <property type="entry name" value="RADICAL SAM DOMAIN PROTEIN"/>
    <property type="match status" value="1"/>
</dbReference>
<dbReference type="Pfam" id="PF04055">
    <property type="entry name" value="Radical_SAM"/>
    <property type="match status" value="1"/>
</dbReference>
<evidence type="ECO:0000256" key="2">
    <source>
        <dbReference type="ARBA" id="ARBA00022723"/>
    </source>
</evidence>
<evidence type="ECO:0000256" key="4">
    <source>
        <dbReference type="ARBA" id="ARBA00023014"/>
    </source>
</evidence>
<dbReference type="SMART" id="SM00729">
    <property type="entry name" value="Elp3"/>
    <property type="match status" value="1"/>
</dbReference>
<dbReference type="GO" id="GO:0003824">
    <property type="term" value="F:catalytic activity"/>
    <property type="evidence" value="ECO:0007669"/>
    <property type="project" value="InterPro"/>
</dbReference>
<dbReference type="InterPro" id="IPR007197">
    <property type="entry name" value="rSAM"/>
</dbReference>
<dbReference type="SFLD" id="SFLDS00029">
    <property type="entry name" value="Radical_SAM"/>
    <property type="match status" value="1"/>
</dbReference>
<dbReference type="GO" id="GO:0051536">
    <property type="term" value="F:iron-sulfur cluster binding"/>
    <property type="evidence" value="ECO:0007669"/>
    <property type="project" value="UniProtKB-KW"/>
</dbReference>
<dbReference type="SUPFAM" id="SSF102114">
    <property type="entry name" value="Radical SAM enzymes"/>
    <property type="match status" value="1"/>
</dbReference>
<dbReference type="InterPro" id="IPR050377">
    <property type="entry name" value="Radical_SAM_PqqE_MftC-like"/>
</dbReference>
<evidence type="ECO:0000256" key="3">
    <source>
        <dbReference type="ARBA" id="ARBA00023004"/>
    </source>
</evidence>
<dbReference type="PROSITE" id="PS51918">
    <property type="entry name" value="RADICAL_SAM"/>
    <property type="match status" value="1"/>
</dbReference>
<dbReference type="InterPro" id="IPR013785">
    <property type="entry name" value="Aldolase_TIM"/>
</dbReference>
<dbReference type="Proteomes" id="UP000095645">
    <property type="component" value="Unassembled WGS sequence"/>
</dbReference>
<evidence type="ECO:0000256" key="1">
    <source>
        <dbReference type="ARBA" id="ARBA00022691"/>
    </source>
</evidence>
<evidence type="ECO:0000259" key="5">
    <source>
        <dbReference type="PROSITE" id="PS51918"/>
    </source>
</evidence>
<reference evidence="6 7" key="1">
    <citation type="submission" date="2015-09" db="EMBL/GenBank/DDBJ databases">
        <authorList>
            <consortium name="Pathogen Informatics"/>
        </authorList>
    </citation>
    <scope>NUCLEOTIDE SEQUENCE [LARGE SCALE GENOMIC DNA]</scope>
    <source>
        <strain evidence="6 7">2789STDY5834861</strain>
    </source>
</reference>
<dbReference type="InterPro" id="IPR006638">
    <property type="entry name" value="Elp3/MiaA/NifB-like_rSAM"/>
</dbReference>
<proteinExistence type="predicted"/>
<dbReference type="PANTHER" id="PTHR11228:SF7">
    <property type="entry name" value="PQQA PEPTIDE CYCLASE"/>
    <property type="match status" value="1"/>
</dbReference>
<keyword evidence="2" id="KW-0479">Metal-binding</keyword>
<dbReference type="Gene3D" id="3.20.20.70">
    <property type="entry name" value="Aldolase class I"/>
    <property type="match status" value="1"/>
</dbReference>
<feature type="domain" description="Radical SAM core" evidence="5">
    <location>
        <begin position="6"/>
        <end position="233"/>
    </location>
</feature>
<dbReference type="RefSeq" id="WP_055058939.1">
    <property type="nucleotide sequence ID" value="NZ_CYZP01000054.1"/>
</dbReference>
<accession>A0A174H4S2</accession>
<organism evidence="6 7">
    <name type="scientific">Blautia obeum</name>
    <dbReference type="NCBI Taxonomy" id="40520"/>
    <lineage>
        <taxon>Bacteria</taxon>
        <taxon>Bacillati</taxon>
        <taxon>Bacillota</taxon>
        <taxon>Clostridia</taxon>
        <taxon>Lachnospirales</taxon>
        <taxon>Lachnospiraceae</taxon>
        <taxon>Blautia</taxon>
    </lineage>
</organism>
<dbReference type="InterPro" id="IPR058240">
    <property type="entry name" value="rSAM_sf"/>
</dbReference>
<keyword evidence="1" id="KW-0949">S-adenosyl-L-methionine</keyword>
<protein>
    <submittedName>
        <fullName evidence="6">Probable molybdopterin cofactor synthesis protein A</fullName>
    </submittedName>
</protein>